<dbReference type="Proteomes" id="UP000186040">
    <property type="component" value="Unassembled WGS sequence"/>
</dbReference>
<gene>
    <name evidence="1" type="ORF">BJP25_21360</name>
</gene>
<dbReference type="OrthoDB" id="4538973at2"/>
<reference evidence="1 2" key="1">
    <citation type="submission" date="2016-10" db="EMBL/GenBank/DDBJ databases">
        <title>The Draft Genome Sequence of Actinokineospora bangkokensis 44EHWT reveals the biosynthetic pathway of antifungal compounds Thailandins with unusual extender unit butylmalonyl-CoA.</title>
        <authorList>
            <person name="Greule A."/>
            <person name="Intra B."/>
            <person name="Flemming S."/>
            <person name="Rommel M.G."/>
            <person name="Panbangred W."/>
            <person name="Bechthold A."/>
        </authorList>
    </citation>
    <scope>NUCLEOTIDE SEQUENCE [LARGE SCALE GENOMIC DNA]</scope>
    <source>
        <strain evidence="1 2">44EHW</strain>
    </source>
</reference>
<proteinExistence type="predicted"/>
<accession>A0A1Q9LKQ3</accession>
<name>A0A1Q9LKQ3_9PSEU</name>
<protein>
    <submittedName>
        <fullName evidence="1">Uncharacterized protein</fullName>
    </submittedName>
</protein>
<dbReference type="RefSeq" id="WP_075975742.1">
    <property type="nucleotide sequence ID" value="NZ_MKQR01000016.1"/>
</dbReference>
<organism evidence="1 2">
    <name type="scientific">Actinokineospora bangkokensis</name>
    <dbReference type="NCBI Taxonomy" id="1193682"/>
    <lineage>
        <taxon>Bacteria</taxon>
        <taxon>Bacillati</taxon>
        <taxon>Actinomycetota</taxon>
        <taxon>Actinomycetes</taxon>
        <taxon>Pseudonocardiales</taxon>
        <taxon>Pseudonocardiaceae</taxon>
        <taxon>Actinokineospora</taxon>
    </lineage>
</organism>
<keyword evidence="2" id="KW-1185">Reference proteome</keyword>
<comment type="caution">
    <text evidence="1">The sequence shown here is derived from an EMBL/GenBank/DDBJ whole genome shotgun (WGS) entry which is preliminary data.</text>
</comment>
<dbReference type="AlphaFoldDB" id="A0A1Q9LKQ3"/>
<evidence type="ECO:0000313" key="2">
    <source>
        <dbReference type="Proteomes" id="UP000186040"/>
    </source>
</evidence>
<dbReference type="EMBL" id="MKQR01000016">
    <property type="protein sequence ID" value="OLR92600.1"/>
    <property type="molecule type" value="Genomic_DNA"/>
</dbReference>
<sequence>MDTDPATPQALAEFRAAREALFRAFDHDLRQGRSANEIARMAQGTVSRPVVLAYLTAKRVAADVRRMLRSAGLDGLFGAEITGETGRGAREVCVMLVVDPREVVDDRDSVVARLVDLLRANNLRLDAPWRGSLAEALWDGEPVRLHRP</sequence>
<evidence type="ECO:0000313" key="1">
    <source>
        <dbReference type="EMBL" id="OLR92600.1"/>
    </source>
</evidence>